<dbReference type="Gene3D" id="3.40.50.150">
    <property type="entry name" value="Vaccinia Virus protein VP39"/>
    <property type="match status" value="1"/>
</dbReference>
<evidence type="ECO:0000259" key="1">
    <source>
        <dbReference type="Pfam" id="PF05050"/>
    </source>
</evidence>
<dbReference type="PANTHER" id="PTHR34203">
    <property type="entry name" value="METHYLTRANSFERASE, FKBM FAMILY PROTEIN"/>
    <property type="match status" value="1"/>
</dbReference>
<evidence type="ECO:0000313" key="3">
    <source>
        <dbReference type="Proteomes" id="UP001152607"/>
    </source>
</evidence>
<feature type="domain" description="Methyltransferase FkbM" evidence="1">
    <location>
        <begin position="63"/>
        <end position="244"/>
    </location>
</feature>
<keyword evidence="3" id="KW-1185">Reference proteome</keyword>
<dbReference type="InterPro" id="IPR006342">
    <property type="entry name" value="FkbM_mtfrase"/>
</dbReference>
<dbReference type="SUPFAM" id="SSF53335">
    <property type="entry name" value="S-adenosyl-L-methionine-dependent methyltransferases"/>
    <property type="match status" value="1"/>
</dbReference>
<comment type="caution">
    <text evidence="2">The sequence shown here is derived from an EMBL/GenBank/DDBJ whole genome shotgun (WGS) entry which is preliminary data.</text>
</comment>
<dbReference type="OrthoDB" id="5835829at2759"/>
<dbReference type="AlphaFoldDB" id="A0A9W4XG54"/>
<protein>
    <recommendedName>
        <fullName evidence="1">Methyltransferase FkbM domain-containing protein</fullName>
    </recommendedName>
</protein>
<dbReference type="PANTHER" id="PTHR34203:SF15">
    <property type="entry name" value="SLL1173 PROTEIN"/>
    <property type="match status" value="1"/>
</dbReference>
<dbReference type="InterPro" id="IPR052514">
    <property type="entry name" value="SAM-dependent_MTase"/>
</dbReference>
<proteinExistence type="predicted"/>
<gene>
    <name evidence="2" type="ORF">PDIGIT_LOCUS353</name>
</gene>
<dbReference type="InterPro" id="IPR029063">
    <property type="entry name" value="SAM-dependent_MTases_sf"/>
</dbReference>
<sequence>MQPLHQLPRIFPSLTMGKQLVQFAPDFSAYAGGVEETQFFYREIFQDHAYDVAELPEDAFIVDAGANVGMFTLYMKKKYPASTILAFEPAPETFKMLSENVKLHNLKDVELHECALGAEDTTQIFTFYPTVPGNSTLVPEEKEIVREVFSELSQDWADGAEKMYSTSHEISVRVRPLSHFLNGRKDLKRIDMLKVDVEGVELETLQALEEVHWARVSNVVVEICDLRGGRLDALESLLRSKGFSVRSESPSWSPSEGKMYMVIGHRDVTAG</sequence>
<name>A0A9W4XG54_9PLEO</name>
<dbReference type="Proteomes" id="UP001152607">
    <property type="component" value="Unassembled WGS sequence"/>
</dbReference>
<dbReference type="EMBL" id="CAOQHR010000001">
    <property type="protein sequence ID" value="CAI6234663.1"/>
    <property type="molecule type" value="Genomic_DNA"/>
</dbReference>
<organism evidence="2 3">
    <name type="scientific">Periconia digitata</name>
    <dbReference type="NCBI Taxonomy" id="1303443"/>
    <lineage>
        <taxon>Eukaryota</taxon>
        <taxon>Fungi</taxon>
        <taxon>Dikarya</taxon>
        <taxon>Ascomycota</taxon>
        <taxon>Pezizomycotina</taxon>
        <taxon>Dothideomycetes</taxon>
        <taxon>Pleosporomycetidae</taxon>
        <taxon>Pleosporales</taxon>
        <taxon>Massarineae</taxon>
        <taxon>Periconiaceae</taxon>
        <taxon>Periconia</taxon>
    </lineage>
</organism>
<reference evidence="2" key="1">
    <citation type="submission" date="2023-01" db="EMBL/GenBank/DDBJ databases">
        <authorList>
            <person name="Van Ghelder C."/>
            <person name="Rancurel C."/>
        </authorList>
    </citation>
    <scope>NUCLEOTIDE SEQUENCE</scope>
    <source>
        <strain evidence="2">CNCM I-4278</strain>
    </source>
</reference>
<dbReference type="NCBIfam" id="TIGR01444">
    <property type="entry name" value="fkbM_fam"/>
    <property type="match status" value="1"/>
</dbReference>
<evidence type="ECO:0000313" key="2">
    <source>
        <dbReference type="EMBL" id="CAI6234663.1"/>
    </source>
</evidence>
<accession>A0A9W4XG54</accession>
<dbReference type="Pfam" id="PF05050">
    <property type="entry name" value="Methyltransf_21"/>
    <property type="match status" value="1"/>
</dbReference>